<keyword evidence="3" id="KW-1185">Reference proteome</keyword>
<dbReference type="GO" id="GO:2000060">
    <property type="term" value="P:positive regulation of ubiquitin-dependent protein catabolic process"/>
    <property type="evidence" value="ECO:0007669"/>
    <property type="project" value="TreeGrafter"/>
</dbReference>
<dbReference type="AlphaFoldDB" id="A0A7D9IXM1"/>
<organism evidence="2 3">
    <name type="scientific">Paramuricea clavata</name>
    <name type="common">Red gorgonian</name>
    <name type="synonym">Violescent sea-whip</name>
    <dbReference type="NCBI Taxonomy" id="317549"/>
    <lineage>
        <taxon>Eukaryota</taxon>
        <taxon>Metazoa</taxon>
        <taxon>Cnidaria</taxon>
        <taxon>Anthozoa</taxon>
        <taxon>Octocorallia</taxon>
        <taxon>Malacalcyonacea</taxon>
        <taxon>Plexauridae</taxon>
        <taxon>Paramuricea</taxon>
    </lineage>
</organism>
<dbReference type="GO" id="GO:0097602">
    <property type="term" value="F:cullin family protein binding"/>
    <property type="evidence" value="ECO:0007669"/>
    <property type="project" value="TreeGrafter"/>
</dbReference>
<evidence type="ECO:0000313" key="2">
    <source>
        <dbReference type="EMBL" id="CAB4015748.1"/>
    </source>
</evidence>
<feature type="non-terminal residue" evidence="2">
    <location>
        <position position="1"/>
    </location>
</feature>
<protein>
    <submittedName>
        <fullName evidence="2">Coiled-coil domain-containing 22 homolog</fullName>
    </submittedName>
</protein>
<name>A0A7D9IXM1_PARCT</name>
<dbReference type="Pfam" id="PF05667">
    <property type="entry name" value="CCDC22_CC"/>
    <property type="match status" value="1"/>
</dbReference>
<comment type="caution">
    <text evidence="2">The sequence shown here is derived from an EMBL/GenBank/DDBJ whole genome shotgun (WGS) entry which is preliminary data.</text>
</comment>
<dbReference type="PANTHER" id="PTHR15668">
    <property type="entry name" value="JM1 PROTEIN"/>
    <property type="match status" value="1"/>
</dbReference>
<gene>
    <name evidence="2" type="ORF">PACLA_8A089708</name>
</gene>
<proteinExistence type="predicted"/>
<reference evidence="2" key="1">
    <citation type="submission" date="2020-04" db="EMBL/GenBank/DDBJ databases">
        <authorList>
            <person name="Alioto T."/>
            <person name="Alioto T."/>
            <person name="Gomez Garrido J."/>
        </authorList>
    </citation>
    <scope>NUCLEOTIDE SEQUENCE</scope>
    <source>
        <strain evidence="2">A484AB</strain>
    </source>
</reference>
<evidence type="ECO:0000313" key="3">
    <source>
        <dbReference type="Proteomes" id="UP001152795"/>
    </source>
</evidence>
<accession>A0A7D9IXM1</accession>
<dbReference type="PANTHER" id="PTHR15668:SF4">
    <property type="entry name" value="COILED-COIL DOMAIN-CONTAINING PROTEIN 22"/>
    <property type="match status" value="1"/>
</dbReference>
<evidence type="ECO:0000259" key="1">
    <source>
        <dbReference type="Pfam" id="PF05667"/>
    </source>
</evidence>
<dbReference type="Proteomes" id="UP001152795">
    <property type="component" value="Unassembled WGS sequence"/>
</dbReference>
<feature type="domain" description="CCDC22 coiled-coil" evidence="1">
    <location>
        <begin position="1"/>
        <end position="77"/>
    </location>
</feature>
<dbReference type="InterPro" id="IPR008530">
    <property type="entry name" value="CCDC22"/>
</dbReference>
<dbReference type="OrthoDB" id="10266736at2759"/>
<dbReference type="InterPro" id="IPR048348">
    <property type="entry name" value="CCDC22_CC"/>
</dbReference>
<sequence length="106" mass="12285">ILVDTRSVQKDINQLSGKLSRTFKVTDELIFKDAKKDEACRKAYRYLASLHENCEELVKCVEETGVIMREIRDLEEQAICVNKLFENVLLLWRYYLDTSASNLVPG</sequence>
<dbReference type="EMBL" id="CACRXK020008829">
    <property type="protein sequence ID" value="CAB4015748.1"/>
    <property type="molecule type" value="Genomic_DNA"/>
</dbReference>